<dbReference type="InParanoid" id="Q028Q5"/>
<evidence type="ECO:0000256" key="2">
    <source>
        <dbReference type="SAM" id="SignalP"/>
    </source>
</evidence>
<protein>
    <submittedName>
        <fullName evidence="3">Uncharacterized protein</fullName>
    </submittedName>
</protein>
<dbReference type="EMBL" id="CP000473">
    <property type="protein sequence ID" value="ABJ82497.1"/>
    <property type="molecule type" value="Genomic_DNA"/>
</dbReference>
<name>Q028Q5_SOLUE</name>
<organism evidence="3">
    <name type="scientific">Solibacter usitatus (strain Ellin6076)</name>
    <dbReference type="NCBI Taxonomy" id="234267"/>
    <lineage>
        <taxon>Bacteria</taxon>
        <taxon>Pseudomonadati</taxon>
        <taxon>Acidobacteriota</taxon>
        <taxon>Terriglobia</taxon>
        <taxon>Bryobacterales</taxon>
        <taxon>Solibacteraceae</taxon>
        <taxon>Candidatus Solibacter</taxon>
    </lineage>
</organism>
<feature type="signal peptide" evidence="2">
    <location>
        <begin position="1"/>
        <end position="18"/>
    </location>
</feature>
<gene>
    <name evidence="3" type="ordered locus">Acid_1505</name>
</gene>
<dbReference type="STRING" id="234267.Acid_1505"/>
<evidence type="ECO:0000313" key="3">
    <source>
        <dbReference type="EMBL" id="ABJ82497.1"/>
    </source>
</evidence>
<evidence type="ECO:0000256" key="1">
    <source>
        <dbReference type="SAM" id="MobiDB-lite"/>
    </source>
</evidence>
<dbReference type="OrthoDB" id="127903at2"/>
<keyword evidence="2" id="KW-0732">Signal</keyword>
<proteinExistence type="predicted"/>
<feature type="region of interest" description="Disordered" evidence="1">
    <location>
        <begin position="267"/>
        <end position="289"/>
    </location>
</feature>
<feature type="chain" id="PRO_5004163322" evidence="2">
    <location>
        <begin position="19"/>
        <end position="435"/>
    </location>
</feature>
<dbReference type="KEGG" id="sus:Acid_1505"/>
<dbReference type="HOGENOM" id="CLU_667130_0_0_0"/>
<sequence length="435" mass="47814" precursor="true">MRCLFLSACALGLSAAAAYEPTEVLTRAIQRAIDRSRAIPNYTCVETVTRVYFSPAATSLPRDCAILLEQRRHPTPDIILHPYSTDRLRLDVTMSSRGEIFSWPGASRFDDHDIDHVVRNGPMGTGSFGGFLATIFTSDAKRFRFERSLSVNGRVTMEYSFQVPQPDSHYKVKLNEGWTYVPYSGTFQVDPESGDVLSMGITTGASPLATGMCQSTTTLDFARVRIGDEQFMLPGHARQRFVYPTVEETENTTGFTNCREFRGESTVTFSPGEPAAPGSPKRVSSGTGNAIPPGLRFTLDLTASIPTDTAAAGDPFTAKLSDALRDDRNKVIAAKGSLVTGRLLRVQMFAHPPESLVVLQPEYVDTRSGRLALSAVRDWTYLVAQRRRTGKGVEVLIPLPGEENSGVFRFPGEHVVIPAKFRSDWKTAPPISREP</sequence>
<dbReference type="AlphaFoldDB" id="Q028Q5"/>
<reference evidence="3" key="1">
    <citation type="submission" date="2006-10" db="EMBL/GenBank/DDBJ databases">
        <title>Complete sequence of Solibacter usitatus Ellin6076.</title>
        <authorList>
            <consortium name="US DOE Joint Genome Institute"/>
            <person name="Copeland A."/>
            <person name="Lucas S."/>
            <person name="Lapidus A."/>
            <person name="Barry K."/>
            <person name="Detter J.C."/>
            <person name="Glavina del Rio T."/>
            <person name="Hammon N."/>
            <person name="Israni S."/>
            <person name="Dalin E."/>
            <person name="Tice H."/>
            <person name="Pitluck S."/>
            <person name="Thompson L.S."/>
            <person name="Brettin T."/>
            <person name="Bruce D."/>
            <person name="Han C."/>
            <person name="Tapia R."/>
            <person name="Gilna P."/>
            <person name="Schmutz J."/>
            <person name="Larimer F."/>
            <person name="Land M."/>
            <person name="Hauser L."/>
            <person name="Kyrpides N."/>
            <person name="Mikhailova N."/>
            <person name="Janssen P.H."/>
            <person name="Kuske C.R."/>
            <person name="Richardson P."/>
        </authorList>
    </citation>
    <scope>NUCLEOTIDE SEQUENCE</scope>
    <source>
        <strain evidence="3">Ellin6076</strain>
    </source>
</reference>
<accession>Q028Q5</accession>